<dbReference type="EMBL" id="QQAV01000005">
    <property type="protein sequence ID" value="RDI24346.1"/>
    <property type="molecule type" value="Genomic_DNA"/>
</dbReference>
<evidence type="ECO:0000313" key="1">
    <source>
        <dbReference type="EMBL" id="RDI24346.1"/>
    </source>
</evidence>
<organism evidence="1 2">
    <name type="scientific">Pseudacidovorax intermedius</name>
    <dbReference type="NCBI Taxonomy" id="433924"/>
    <lineage>
        <taxon>Bacteria</taxon>
        <taxon>Pseudomonadati</taxon>
        <taxon>Pseudomonadota</taxon>
        <taxon>Betaproteobacteria</taxon>
        <taxon>Burkholderiales</taxon>
        <taxon>Comamonadaceae</taxon>
        <taxon>Pseudacidovorax</taxon>
    </lineage>
</organism>
<sequence>MAEWLAGAGALLALWNDVDPEVEAPYEDWHANEHVPERLTVPGILDARRYAAMAPASRPRYLTLYALASAEVLDSAAYRYLLGHPTPASARMRPHLRNVARWVCRLHHVAPAWPEGPVHVRTSGDAATMPTSASPSLLVAEHLPQAPGLPWMAPGQASKVEGRWLMVRDSASAPLAGDEDRCRPLPVRRARIAH</sequence>
<gene>
    <name evidence="1" type="ORF">DFR41_105261</name>
</gene>
<dbReference type="RefSeq" id="WP_017759189.1">
    <property type="nucleotide sequence ID" value="NZ_QQAV01000005.1"/>
</dbReference>
<dbReference type="Proteomes" id="UP000255265">
    <property type="component" value="Unassembled WGS sequence"/>
</dbReference>
<comment type="caution">
    <text evidence="1">The sequence shown here is derived from an EMBL/GenBank/DDBJ whole genome shotgun (WGS) entry which is preliminary data.</text>
</comment>
<reference evidence="1 2" key="1">
    <citation type="submission" date="2018-07" db="EMBL/GenBank/DDBJ databases">
        <title>Genomic Encyclopedia of Type Strains, Phase IV (KMG-IV): sequencing the most valuable type-strain genomes for metagenomic binning, comparative biology and taxonomic classification.</title>
        <authorList>
            <person name="Goeker M."/>
        </authorList>
    </citation>
    <scope>NUCLEOTIDE SEQUENCE [LARGE SCALE GENOMIC DNA]</scope>
    <source>
        <strain evidence="1 2">DSM 21352</strain>
    </source>
</reference>
<evidence type="ECO:0000313" key="2">
    <source>
        <dbReference type="Proteomes" id="UP000255265"/>
    </source>
</evidence>
<dbReference type="OrthoDB" id="6537357at2"/>
<protein>
    <submittedName>
        <fullName evidence="1">Uncharacterized protein</fullName>
    </submittedName>
</protein>
<keyword evidence="2" id="KW-1185">Reference proteome</keyword>
<name>A0A370FE78_9BURK</name>
<accession>A0A370FE78</accession>
<dbReference type="AlphaFoldDB" id="A0A370FE78"/>
<proteinExistence type="predicted"/>